<dbReference type="RefSeq" id="WP_382167145.1">
    <property type="nucleotide sequence ID" value="NZ_JBHTBR010000005.1"/>
</dbReference>
<evidence type="ECO:0000313" key="2">
    <source>
        <dbReference type="EMBL" id="MFC7291907.1"/>
    </source>
</evidence>
<dbReference type="PANTHER" id="PTHR36966:SF1">
    <property type="entry name" value="REP-ASSOCIATED TYROSINE TRANSPOSASE"/>
    <property type="match status" value="1"/>
</dbReference>
<dbReference type="SMART" id="SM01321">
    <property type="entry name" value="Y1_Tnp"/>
    <property type="match status" value="1"/>
</dbReference>
<reference evidence="3" key="1">
    <citation type="journal article" date="2019" name="Int. J. Syst. Evol. Microbiol.">
        <title>The Global Catalogue of Microorganisms (GCM) 10K type strain sequencing project: providing services to taxonomists for standard genome sequencing and annotation.</title>
        <authorList>
            <consortium name="The Broad Institute Genomics Platform"/>
            <consortium name="The Broad Institute Genome Sequencing Center for Infectious Disease"/>
            <person name="Wu L."/>
            <person name="Ma J."/>
        </authorList>
    </citation>
    <scope>NUCLEOTIDE SEQUENCE [LARGE SCALE GENOMIC DNA]</scope>
    <source>
        <strain evidence="3">CCUG 51308</strain>
    </source>
</reference>
<dbReference type="Proteomes" id="UP001596492">
    <property type="component" value="Unassembled WGS sequence"/>
</dbReference>
<organism evidence="2 3">
    <name type="scientific">Hirschia litorea</name>
    <dbReference type="NCBI Taxonomy" id="1199156"/>
    <lineage>
        <taxon>Bacteria</taxon>
        <taxon>Pseudomonadati</taxon>
        <taxon>Pseudomonadota</taxon>
        <taxon>Alphaproteobacteria</taxon>
        <taxon>Hyphomonadales</taxon>
        <taxon>Hyphomonadaceae</taxon>
        <taxon>Hirschia</taxon>
    </lineage>
</organism>
<comment type="caution">
    <text evidence="2">The sequence shown here is derived from an EMBL/GenBank/DDBJ whole genome shotgun (WGS) entry which is preliminary data.</text>
</comment>
<feature type="domain" description="Transposase IS200-like" evidence="1">
    <location>
        <begin position="9"/>
        <end position="131"/>
    </location>
</feature>
<gene>
    <name evidence="2" type="ORF">ACFQS8_09795</name>
</gene>
<dbReference type="NCBIfam" id="NF047646">
    <property type="entry name" value="REP_Tyr_transpos"/>
    <property type="match status" value="1"/>
</dbReference>
<proteinExistence type="predicted"/>
<name>A0ABW2ILM4_9PROT</name>
<dbReference type="SUPFAM" id="SSF143422">
    <property type="entry name" value="Transposase IS200-like"/>
    <property type="match status" value="1"/>
</dbReference>
<sequence>MPNYRRLHVPGGTYFFTVNLANRRARLLVDHIHALRAAWKQTQNERPFETIAVCVLPEHLHCIWQLPGDDDDFATRWRLIKSRFSKALPTTCDTEKNRRKGERGIWQRRFWEHAIRDDKDLNNHINYIHYNPVKHGLVEDMDAWPYSSWHRFKESYGKEWQPPSFPTKNTFGEPD</sequence>
<dbReference type="InterPro" id="IPR036515">
    <property type="entry name" value="Transposase_17_sf"/>
</dbReference>
<dbReference type="EMBL" id="JBHTBR010000005">
    <property type="protein sequence ID" value="MFC7291907.1"/>
    <property type="molecule type" value="Genomic_DNA"/>
</dbReference>
<dbReference type="Pfam" id="PF01797">
    <property type="entry name" value="Y1_Tnp"/>
    <property type="match status" value="1"/>
</dbReference>
<dbReference type="InterPro" id="IPR052715">
    <property type="entry name" value="RAYT_transposase"/>
</dbReference>
<dbReference type="Gene3D" id="3.30.70.1290">
    <property type="entry name" value="Transposase IS200-like"/>
    <property type="match status" value="1"/>
</dbReference>
<accession>A0ABW2ILM4</accession>
<dbReference type="PANTHER" id="PTHR36966">
    <property type="entry name" value="REP-ASSOCIATED TYROSINE TRANSPOSASE"/>
    <property type="match status" value="1"/>
</dbReference>
<evidence type="ECO:0000313" key="3">
    <source>
        <dbReference type="Proteomes" id="UP001596492"/>
    </source>
</evidence>
<protein>
    <submittedName>
        <fullName evidence="2">Transposase</fullName>
    </submittedName>
</protein>
<dbReference type="InterPro" id="IPR002686">
    <property type="entry name" value="Transposase_17"/>
</dbReference>
<evidence type="ECO:0000259" key="1">
    <source>
        <dbReference type="SMART" id="SM01321"/>
    </source>
</evidence>
<keyword evidence="3" id="KW-1185">Reference proteome</keyword>